<comment type="caution">
    <text evidence="1">The sequence shown here is derived from an EMBL/GenBank/DDBJ whole genome shotgun (WGS) entry which is preliminary data.</text>
</comment>
<accession>K6YD69</accession>
<dbReference type="InterPro" id="IPR029058">
    <property type="entry name" value="AB_hydrolase_fold"/>
</dbReference>
<gene>
    <name evidence="1" type="ORF">GLIP_1960</name>
</gene>
<organism evidence="1 2">
    <name type="scientific">Aliiglaciecola lipolytica E3</name>
    <dbReference type="NCBI Taxonomy" id="1127673"/>
    <lineage>
        <taxon>Bacteria</taxon>
        <taxon>Pseudomonadati</taxon>
        <taxon>Pseudomonadota</taxon>
        <taxon>Gammaproteobacteria</taxon>
        <taxon>Alteromonadales</taxon>
        <taxon>Alteromonadaceae</taxon>
        <taxon>Aliiglaciecola</taxon>
    </lineage>
</organism>
<dbReference type="OrthoDB" id="8478808at2"/>
<dbReference type="STRING" id="1127673.GLIP_1960"/>
<evidence type="ECO:0000313" key="1">
    <source>
        <dbReference type="EMBL" id="GAC14588.1"/>
    </source>
</evidence>
<sequence length="194" mass="21896">MSRILLVCSDIFGHTKLLEDWANQILPARWRLHIVSPYLSSVNFTDEALAYSAFQRSGGIEQYGNKIATALAANNNNQSTLVGFSAGAAVLYKLLSEKDYTNSIDKFYGFYPGQIRFFTKLRPYIATQLYFPVKEPNFDIDIVLQQLSAHDNVNCFKTEFEHGFMNPSSRGHHPDAVSCYTQKLTSSLAEHAKK</sequence>
<dbReference type="RefSeq" id="WP_008844404.1">
    <property type="nucleotide sequence ID" value="NZ_BAEN01000038.1"/>
</dbReference>
<name>K6YD69_9ALTE</name>
<evidence type="ECO:0008006" key="3">
    <source>
        <dbReference type="Google" id="ProtNLM"/>
    </source>
</evidence>
<dbReference type="Proteomes" id="UP000006334">
    <property type="component" value="Unassembled WGS sequence"/>
</dbReference>
<dbReference type="EMBL" id="BAEN01000038">
    <property type="protein sequence ID" value="GAC14588.1"/>
    <property type="molecule type" value="Genomic_DNA"/>
</dbReference>
<reference evidence="1 2" key="1">
    <citation type="journal article" date="2017" name="Antonie Van Leeuwenhoek">
        <title>Rhizobium rhizosphaerae sp. nov., a novel species isolated from rice rhizosphere.</title>
        <authorList>
            <person name="Zhao J.J."/>
            <person name="Zhang J."/>
            <person name="Zhang R.J."/>
            <person name="Zhang C.W."/>
            <person name="Yin H.Q."/>
            <person name="Zhang X.X."/>
        </authorList>
    </citation>
    <scope>NUCLEOTIDE SEQUENCE [LARGE SCALE GENOMIC DNA]</scope>
    <source>
        <strain evidence="1 2">E3</strain>
    </source>
</reference>
<dbReference type="AlphaFoldDB" id="K6YD69"/>
<dbReference type="eggNOG" id="COG0412">
    <property type="taxonomic scope" value="Bacteria"/>
</dbReference>
<proteinExistence type="predicted"/>
<evidence type="ECO:0000313" key="2">
    <source>
        <dbReference type="Proteomes" id="UP000006334"/>
    </source>
</evidence>
<protein>
    <recommendedName>
        <fullName evidence="3">Dienelactone hydrolase domain-containing protein</fullName>
    </recommendedName>
</protein>
<keyword evidence="2" id="KW-1185">Reference proteome</keyword>
<dbReference type="SUPFAM" id="SSF53474">
    <property type="entry name" value="alpha/beta-Hydrolases"/>
    <property type="match status" value="1"/>
</dbReference>